<keyword evidence="3" id="KW-1185">Reference proteome</keyword>
<feature type="domain" description="SH3BP4 C-terminal helical" evidence="1">
    <location>
        <begin position="53"/>
        <end position="113"/>
    </location>
</feature>
<evidence type="ECO:0000313" key="2">
    <source>
        <dbReference type="EMBL" id="MED6247022.1"/>
    </source>
</evidence>
<dbReference type="PANTHER" id="PTHR15603">
    <property type="entry name" value="SH3 DOMAIN-CONTAINING PROTEIN"/>
    <property type="match status" value="1"/>
</dbReference>
<gene>
    <name evidence="2" type="ORF">ATANTOWER_028169</name>
</gene>
<evidence type="ECO:0000313" key="3">
    <source>
        <dbReference type="Proteomes" id="UP001345963"/>
    </source>
</evidence>
<dbReference type="InterPro" id="IPR056181">
    <property type="entry name" value="SH3BP4_C"/>
</dbReference>
<name>A0ABU7B8V0_9TELE</name>
<dbReference type="Pfam" id="PF23637">
    <property type="entry name" value="SH3BP4_C"/>
    <property type="match status" value="1"/>
</dbReference>
<accession>A0ABU7B8V0</accession>
<proteinExistence type="predicted"/>
<comment type="caution">
    <text evidence="2">The sequence shown here is derived from an EMBL/GenBank/DDBJ whole genome shotgun (WGS) entry which is preliminary data.</text>
</comment>
<reference evidence="2 3" key="1">
    <citation type="submission" date="2021-07" db="EMBL/GenBank/DDBJ databases">
        <authorList>
            <person name="Palmer J.M."/>
        </authorList>
    </citation>
    <scope>NUCLEOTIDE SEQUENCE [LARGE SCALE GENOMIC DNA]</scope>
    <source>
        <strain evidence="2 3">AT_MEX2019</strain>
        <tissue evidence="2">Muscle</tissue>
    </source>
</reference>
<dbReference type="PANTHER" id="PTHR15603:SF3">
    <property type="entry name" value="SH3 DOMAIN-BINDING PROTEIN 4"/>
    <property type="match status" value="1"/>
</dbReference>
<protein>
    <recommendedName>
        <fullName evidence="1">SH3BP4 C-terminal helical domain-containing protein</fullName>
    </recommendedName>
</protein>
<organism evidence="2 3">
    <name type="scientific">Ataeniobius toweri</name>
    <dbReference type="NCBI Taxonomy" id="208326"/>
    <lineage>
        <taxon>Eukaryota</taxon>
        <taxon>Metazoa</taxon>
        <taxon>Chordata</taxon>
        <taxon>Craniata</taxon>
        <taxon>Vertebrata</taxon>
        <taxon>Euteleostomi</taxon>
        <taxon>Actinopterygii</taxon>
        <taxon>Neopterygii</taxon>
        <taxon>Teleostei</taxon>
        <taxon>Neoteleostei</taxon>
        <taxon>Acanthomorphata</taxon>
        <taxon>Ovalentaria</taxon>
        <taxon>Atherinomorphae</taxon>
        <taxon>Cyprinodontiformes</taxon>
        <taxon>Goodeidae</taxon>
        <taxon>Ataeniobius</taxon>
    </lineage>
</organism>
<evidence type="ECO:0000259" key="1">
    <source>
        <dbReference type="Pfam" id="PF23637"/>
    </source>
</evidence>
<dbReference type="Proteomes" id="UP001345963">
    <property type="component" value="Unassembled WGS sequence"/>
</dbReference>
<dbReference type="EMBL" id="JAHUTI010046367">
    <property type="protein sequence ID" value="MED6247022.1"/>
    <property type="molecule type" value="Genomic_DNA"/>
</dbReference>
<sequence length="128" mass="14613">MTRKIINRSMIQNLNCEKHMRKNLQPKTKQPQIITLSAVVMVSRSCNICLSCSQAMWKPAYDFLVTWAAQIGDSYRDVIQELHMGLDKMKSPITKRWKHLTGTLILVNCLDVLRSSAFSPAAQDDYAI</sequence>